<dbReference type="InterPro" id="IPR010911">
    <property type="entry name" value="Rab_BD"/>
</dbReference>
<dbReference type="HOGENOM" id="CLU_119586_0_1_1"/>
<reference evidence="3" key="3">
    <citation type="submission" date="2015-06" db="UniProtKB">
        <authorList>
            <consortium name="EnsemblMetazoa"/>
        </authorList>
    </citation>
    <scope>IDENTIFICATION</scope>
</reference>
<dbReference type="AlphaFoldDB" id="R7TFJ5"/>
<dbReference type="InterPro" id="IPR011011">
    <property type="entry name" value="Znf_FYVE_PHD"/>
</dbReference>
<dbReference type="FunFam" id="3.30.40.10:FF:000018">
    <property type="entry name" value="Synaptotagmin-like 5, isoform CRA_a"/>
    <property type="match status" value="1"/>
</dbReference>
<dbReference type="InterPro" id="IPR041282">
    <property type="entry name" value="FYVE_2"/>
</dbReference>
<dbReference type="InterPro" id="IPR051745">
    <property type="entry name" value="Intracell_Transport_Effector"/>
</dbReference>
<dbReference type="CDD" id="cd15753">
    <property type="entry name" value="FYVE_SlaC2-c"/>
    <property type="match status" value="1"/>
</dbReference>
<accession>R7TFJ5</accession>
<feature type="domain" description="RabBD" evidence="1">
    <location>
        <begin position="2"/>
        <end position="123"/>
    </location>
</feature>
<evidence type="ECO:0000313" key="3">
    <source>
        <dbReference type="EnsemblMetazoa" id="CapteP76093"/>
    </source>
</evidence>
<dbReference type="EMBL" id="AMQN01003126">
    <property type="status" value="NOT_ANNOTATED_CDS"/>
    <property type="molecule type" value="Genomic_DNA"/>
</dbReference>
<evidence type="ECO:0000313" key="2">
    <source>
        <dbReference type="EMBL" id="ELT90291.1"/>
    </source>
</evidence>
<dbReference type="Proteomes" id="UP000014760">
    <property type="component" value="Unassembled WGS sequence"/>
</dbReference>
<feature type="non-terminal residue" evidence="2">
    <location>
        <position position="143"/>
    </location>
</feature>
<protein>
    <recommendedName>
        <fullName evidence="1">RabBD domain-containing protein</fullName>
    </recommendedName>
</protein>
<dbReference type="GO" id="GO:0003779">
    <property type="term" value="F:actin binding"/>
    <property type="evidence" value="ECO:0007669"/>
    <property type="project" value="TreeGrafter"/>
</dbReference>
<dbReference type="InterPro" id="IPR013083">
    <property type="entry name" value="Znf_RING/FYVE/PHD"/>
</dbReference>
<reference evidence="2 4" key="2">
    <citation type="journal article" date="2013" name="Nature">
        <title>Insights into bilaterian evolution from three spiralian genomes.</title>
        <authorList>
            <person name="Simakov O."/>
            <person name="Marletaz F."/>
            <person name="Cho S.J."/>
            <person name="Edsinger-Gonzales E."/>
            <person name="Havlak P."/>
            <person name="Hellsten U."/>
            <person name="Kuo D.H."/>
            <person name="Larsson T."/>
            <person name="Lv J."/>
            <person name="Arendt D."/>
            <person name="Savage R."/>
            <person name="Osoegawa K."/>
            <person name="de Jong P."/>
            <person name="Grimwood J."/>
            <person name="Chapman J.A."/>
            <person name="Shapiro H."/>
            <person name="Aerts A."/>
            <person name="Otillar R.P."/>
            <person name="Terry A.Y."/>
            <person name="Boore J.L."/>
            <person name="Grigoriev I.V."/>
            <person name="Lindberg D.R."/>
            <person name="Seaver E.C."/>
            <person name="Weisblat D.A."/>
            <person name="Putnam N.H."/>
            <person name="Rokhsar D.S."/>
        </authorList>
    </citation>
    <scope>NUCLEOTIDE SEQUENCE</scope>
    <source>
        <strain evidence="2 4">I ESC-2004</strain>
    </source>
</reference>
<dbReference type="GO" id="GO:0030864">
    <property type="term" value="C:cortical actin cytoskeleton"/>
    <property type="evidence" value="ECO:0007669"/>
    <property type="project" value="TreeGrafter"/>
</dbReference>
<sequence>KNLDVDTLSEDECESILKVIQRDFDLRQQEQDRLHKIEEELNEEDVKATILAKKGSSFNENCCVRCFSRFFFIFNQKNECAACKLFVCKNCATYDKEKKAYTCKVCQKQTSLQQQSNQWFYQNVKQRFKRFGSAKVVRSLYKR</sequence>
<dbReference type="OMA" id="CCIRCLQ"/>
<keyword evidence="4" id="KW-1185">Reference proteome</keyword>
<dbReference type="Pfam" id="PF02318">
    <property type="entry name" value="FYVE_2"/>
    <property type="match status" value="1"/>
</dbReference>
<evidence type="ECO:0000259" key="1">
    <source>
        <dbReference type="PROSITE" id="PS50916"/>
    </source>
</evidence>
<dbReference type="GO" id="GO:0006886">
    <property type="term" value="P:intracellular protein transport"/>
    <property type="evidence" value="ECO:0007669"/>
    <property type="project" value="InterPro"/>
</dbReference>
<dbReference type="PROSITE" id="PS50916">
    <property type="entry name" value="RABBD"/>
    <property type="match status" value="1"/>
</dbReference>
<dbReference type="GO" id="GO:0031267">
    <property type="term" value="F:small GTPase binding"/>
    <property type="evidence" value="ECO:0007669"/>
    <property type="project" value="InterPro"/>
</dbReference>
<dbReference type="PANTHER" id="PTHR14555:SF3">
    <property type="entry name" value="RABBD DOMAIN-CONTAINING PROTEIN"/>
    <property type="match status" value="1"/>
</dbReference>
<dbReference type="Gene3D" id="3.30.40.10">
    <property type="entry name" value="Zinc/RING finger domain, C3HC4 (zinc finger)"/>
    <property type="match status" value="1"/>
</dbReference>
<name>R7TFJ5_CAPTE</name>
<dbReference type="STRING" id="283909.R7TFJ5"/>
<feature type="non-terminal residue" evidence="2">
    <location>
        <position position="1"/>
    </location>
</feature>
<reference evidence="4" key="1">
    <citation type="submission" date="2012-12" db="EMBL/GenBank/DDBJ databases">
        <authorList>
            <person name="Hellsten U."/>
            <person name="Grimwood J."/>
            <person name="Chapman J.A."/>
            <person name="Shapiro H."/>
            <person name="Aerts A."/>
            <person name="Otillar R.P."/>
            <person name="Terry A.Y."/>
            <person name="Boore J.L."/>
            <person name="Simakov O."/>
            <person name="Marletaz F."/>
            <person name="Cho S.-J."/>
            <person name="Edsinger-Gonzales E."/>
            <person name="Havlak P."/>
            <person name="Kuo D.-H."/>
            <person name="Larsson T."/>
            <person name="Lv J."/>
            <person name="Arendt D."/>
            <person name="Savage R."/>
            <person name="Osoegawa K."/>
            <person name="de Jong P."/>
            <person name="Lindberg D.R."/>
            <person name="Seaver E.C."/>
            <person name="Weisblat D.A."/>
            <person name="Putnam N.H."/>
            <person name="Grigoriev I.V."/>
            <person name="Rokhsar D.S."/>
        </authorList>
    </citation>
    <scope>NUCLEOTIDE SEQUENCE</scope>
    <source>
        <strain evidence="4">I ESC-2004</strain>
    </source>
</reference>
<dbReference type="GO" id="GO:0017022">
    <property type="term" value="F:myosin binding"/>
    <property type="evidence" value="ECO:0007669"/>
    <property type="project" value="TreeGrafter"/>
</dbReference>
<organism evidence="2">
    <name type="scientific">Capitella teleta</name>
    <name type="common">Polychaete worm</name>
    <dbReference type="NCBI Taxonomy" id="283909"/>
    <lineage>
        <taxon>Eukaryota</taxon>
        <taxon>Metazoa</taxon>
        <taxon>Spiralia</taxon>
        <taxon>Lophotrochozoa</taxon>
        <taxon>Annelida</taxon>
        <taxon>Polychaeta</taxon>
        <taxon>Sedentaria</taxon>
        <taxon>Scolecida</taxon>
        <taxon>Capitellidae</taxon>
        <taxon>Capitella</taxon>
    </lineage>
</organism>
<proteinExistence type="predicted"/>
<dbReference type="SUPFAM" id="SSF57903">
    <property type="entry name" value="FYVE/PHD zinc finger"/>
    <property type="match status" value="1"/>
</dbReference>
<dbReference type="EnsemblMetazoa" id="CapteT76093">
    <property type="protein sequence ID" value="CapteP76093"/>
    <property type="gene ID" value="CapteG76093"/>
</dbReference>
<gene>
    <name evidence="2" type="ORF">CAPTEDRAFT_76093</name>
</gene>
<evidence type="ECO:0000313" key="4">
    <source>
        <dbReference type="Proteomes" id="UP000014760"/>
    </source>
</evidence>
<dbReference type="PANTHER" id="PTHR14555">
    <property type="entry name" value="MYELIN-ASSOCIATED OLIGODENDROCYTIC BASIC PROTEIN MOBP -RELATED"/>
    <property type="match status" value="1"/>
</dbReference>
<dbReference type="OrthoDB" id="10072397at2759"/>
<dbReference type="EMBL" id="KB310993">
    <property type="protein sequence ID" value="ELT90291.1"/>
    <property type="molecule type" value="Genomic_DNA"/>
</dbReference>